<dbReference type="EMBL" id="JAOCAE010000006">
    <property type="protein sequence ID" value="MDH1236567.1"/>
    <property type="molecule type" value="Genomic_DNA"/>
</dbReference>
<accession>A0AA42PB33</accession>
<dbReference type="RefSeq" id="WP_279641479.1">
    <property type="nucleotide sequence ID" value="NZ_JAOCAE010000006.1"/>
</dbReference>
<dbReference type="Pfam" id="PF23140">
    <property type="entry name" value="Gp80"/>
    <property type="match status" value="1"/>
</dbReference>
<name>A0AA42PB33_STUST</name>
<gene>
    <name evidence="1" type="ORF">N5C32_11000</name>
</gene>
<dbReference type="Proteomes" id="UP001158500">
    <property type="component" value="Unassembled WGS sequence"/>
</dbReference>
<proteinExistence type="predicted"/>
<dbReference type="AlphaFoldDB" id="A0AA42PB33"/>
<sequence>MSAFSDYLENALVNATLRGGTFTGGSVFVALFTADPTDAGTGAELVDSAYVRQRAHTTVASDGFTAPSNGSTSNTRNLVFPPIADAQKVITHWGIFDAQNSGNLLYHAPLLNPKTLDPTDVLSFPIGSLTITLA</sequence>
<protein>
    <submittedName>
        <fullName evidence="1">Uncharacterized protein</fullName>
    </submittedName>
</protein>
<evidence type="ECO:0000313" key="2">
    <source>
        <dbReference type="Proteomes" id="UP001158500"/>
    </source>
</evidence>
<organism evidence="1 2">
    <name type="scientific">Stutzerimonas stutzeri</name>
    <name type="common">Pseudomonas stutzeri</name>
    <dbReference type="NCBI Taxonomy" id="316"/>
    <lineage>
        <taxon>Bacteria</taxon>
        <taxon>Pseudomonadati</taxon>
        <taxon>Pseudomonadota</taxon>
        <taxon>Gammaproteobacteria</taxon>
        <taxon>Pseudomonadales</taxon>
        <taxon>Pseudomonadaceae</taxon>
        <taxon>Stutzerimonas</taxon>
    </lineage>
</organism>
<comment type="caution">
    <text evidence="1">The sequence shown here is derived from an EMBL/GenBank/DDBJ whole genome shotgun (WGS) entry which is preliminary data.</text>
</comment>
<reference evidence="1" key="1">
    <citation type="submission" date="2022-09" db="EMBL/GenBank/DDBJ databases">
        <title>Intensive care unit water sources are persistently colonized with multi-drug resistant bacteria and are the site of extensive horizontal gene transfer of antibiotic resistance genes.</title>
        <authorList>
            <person name="Diorio-Toth L."/>
        </authorList>
    </citation>
    <scope>NUCLEOTIDE SEQUENCE</scope>
    <source>
        <strain evidence="1">GD03947</strain>
    </source>
</reference>
<dbReference type="InterPro" id="IPR056908">
    <property type="entry name" value="Gp80-like"/>
</dbReference>
<evidence type="ECO:0000313" key="1">
    <source>
        <dbReference type="EMBL" id="MDH1236567.1"/>
    </source>
</evidence>